<dbReference type="PANTHER" id="PTHR12526:SF629">
    <property type="entry name" value="TEICHURONIC ACID BIOSYNTHESIS GLYCOSYLTRANSFERASE TUAH-RELATED"/>
    <property type="match status" value="1"/>
</dbReference>
<dbReference type="InterPro" id="IPR007739">
    <property type="entry name" value="RgpF"/>
</dbReference>
<evidence type="ECO:0000313" key="5">
    <source>
        <dbReference type="Proteomes" id="UP000239687"/>
    </source>
</evidence>
<dbReference type="RefSeq" id="WP_105343170.1">
    <property type="nucleotide sequence ID" value="NZ_PUIN01000008.1"/>
</dbReference>
<dbReference type="Pfam" id="PF00534">
    <property type="entry name" value="Glycos_transf_1"/>
    <property type="match status" value="1"/>
</dbReference>
<dbReference type="InterPro" id="IPR001296">
    <property type="entry name" value="Glyco_trans_1"/>
</dbReference>
<gene>
    <name evidence="4" type="ORF">C5612_15685</name>
</gene>
<dbReference type="GO" id="GO:0016757">
    <property type="term" value="F:glycosyltransferase activity"/>
    <property type="evidence" value="ECO:0007669"/>
    <property type="project" value="UniProtKB-KW"/>
</dbReference>
<evidence type="ECO:0000313" key="4">
    <source>
        <dbReference type="EMBL" id="PQP03265.1"/>
    </source>
</evidence>
<keyword evidence="2 4" id="KW-0808">Transferase</keyword>
<sequence length="863" mass="96053">MSLNTLKSIARRLRSAYYILRSGTSEPMVDKSNYDWDFYLHQNPDVAASGVDPREHYFQFGRKEGRIAVIPEAGAEGSAEEGSTNYDWDFYLQQYPDVAAAGVDPLKHYFQFGRDEGRIAVLPTLDFIGSPETDFDPARETVLVVSHEASRTGAPILSLNLVRILSKRYNVVALLLGGGALVEAFHEAGAVVAGPCELRHHPIATKLILDKLFARCRFKFALVNSIESRFVLSSLARHFIPSISLLHEFASYTRPRDAFRQALFWSTASVFSARLTLQSALDEYPDLDEKIAHILPQGRCELPFASLDEKSRNAETKRLLDALRPASAPVDTFLVIGAGSVQLRKGVDHFIECASRVLRANPARNFRFVWIGKGFDPDIDVGYSVYLADQIQRAGIERHITFLDDTSELDIVYQQADVLLMTSRLDPLPNVSIDALCEGLPVVCFESTTGIADILAEEDLADACVAGYLDTADMADKLLKLSSDTQLYEDVVSRSLAMAARRFDMDAYVEHLDQLACTLVDRARQEAEDVAEIANANVLRPDFVCSPDRLDQLPDEVLRGYVRAWACGVNQRKPFPGFHPGIYQEQHEPLRVDPLADFIRKGRPQGPWLVPVITPEGGGEKFTSRVKVALHLHVFHPKLLSDLLSRLKHNTVLPDLFISVPSDDLREEVSLQLTGYAGRVVEVLTVPGSGQEIGATLSALGRKMSQGYDIIGHVHTRKLTELEDHSEDEAGYSFLLENLLGGKSGAMADRIISRMQADSTIGMVFPDDPNVMGWGDSRSIAENWAQRLNVESLPEYMVFPVGAMFWARSERLAPLWDLDLQWHYDSSQFEDNVALQAIERLLVLSIACPSSRCAVTNIFGITR</sequence>
<dbReference type="Gene3D" id="3.40.50.2000">
    <property type="entry name" value="Glycogen Phosphorylase B"/>
    <property type="match status" value="1"/>
</dbReference>
<evidence type="ECO:0000256" key="2">
    <source>
        <dbReference type="ARBA" id="ARBA00022679"/>
    </source>
</evidence>
<comment type="caution">
    <text evidence="4">The sequence shown here is derived from an EMBL/GenBank/DDBJ whole genome shotgun (WGS) entry which is preliminary data.</text>
</comment>
<accession>A0A2S8HLB4</accession>
<name>A0A2S8HLB4_9PSED</name>
<dbReference type="SUPFAM" id="SSF53756">
    <property type="entry name" value="UDP-Glycosyltransferase/glycogen phosphorylase"/>
    <property type="match status" value="1"/>
</dbReference>
<protein>
    <submittedName>
        <fullName evidence="4">Group 1 glycosyl transferase</fullName>
    </submittedName>
</protein>
<dbReference type="Proteomes" id="UP000239687">
    <property type="component" value="Unassembled WGS sequence"/>
</dbReference>
<organism evidence="4 5">
    <name type="scientific">Pseudomonas frederiksbergensis</name>
    <dbReference type="NCBI Taxonomy" id="104087"/>
    <lineage>
        <taxon>Bacteria</taxon>
        <taxon>Pseudomonadati</taxon>
        <taxon>Pseudomonadota</taxon>
        <taxon>Gammaproteobacteria</taxon>
        <taxon>Pseudomonadales</taxon>
        <taxon>Pseudomonadaceae</taxon>
        <taxon>Pseudomonas</taxon>
    </lineage>
</organism>
<dbReference type="CDD" id="cd03801">
    <property type="entry name" value="GT4_PimA-like"/>
    <property type="match status" value="1"/>
</dbReference>
<dbReference type="AlphaFoldDB" id="A0A2S8HLB4"/>
<reference evidence="4 5" key="1">
    <citation type="submission" date="2018-02" db="EMBL/GenBank/DDBJ databases">
        <title>Draft genome sequencing of Pseudomonas frederiksbergensis 11-D3.</title>
        <authorList>
            <person name="Zheng B.-X."/>
        </authorList>
    </citation>
    <scope>NUCLEOTIDE SEQUENCE [LARGE SCALE GENOMIC DNA]</scope>
    <source>
        <strain evidence="4 5">11-D3</strain>
    </source>
</reference>
<dbReference type="PANTHER" id="PTHR12526">
    <property type="entry name" value="GLYCOSYLTRANSFERASE"/>
    <property type="match status" value="1"/>
</dbReference>
<proteinExistence type="predicted"/>
<evidence type="ECO:0000259" key="3">
    <source>
        <dbReference type="Pfam" id="PF00534"/>
    </source>
</evidence>
<dbReference type="Pfam" id="PF05045">
    <property type="entry name" value="RgpF"/>
    <property type="match status" value="1"/>
</dbReference>
<feature type="domain" description="Glycosyl transferase family 1" evidence="3">
    <location>
        <begin position="330"/>
        <end position="492"/>
    </location>
</feature>
<dbReference type="EMBL" id="PUIN01000008">
    <property type="protein sequence ID" value="PQP03265.1"/>
    <property type="molecule type" value="Genomic_DNA"/>
</dbReference>
<keyword evidence="1" id="KW-0328">Glycosyltransferase</keyword>
<evidence type="ECO:0000256" key="1">
    <source>
        <dbReference type="ARBA" id="ARBA00022676"/>
    </source>
</evidence>